<dbReference type="EMBL" id="JAWMWG010000003">
    <property type="protein sequence ID" value="MEJ6348799.1"/>
    <property type="molecule type" value="Genomic_DNA"/>
</dbReference>
<feature type="coiled-coil region" evidence="1">
    <location>
        <begin position="22"/>
        <end position="56"/>
    </location>
</feature>
<organism evidence="3 4">
    <name type="scientific">Holzapfeliella saturejae</name>
    <dbReference type="NCBI Taxonomy" id="3082953"/>
    <lineage>
        <taxon>Bacteria</taxon>
        <taxon>Bacillati</taxon>
        <taxon>Bacillota</taxon>
        <taxon>Bacilli</taxon>
        <taxon>Lactobacillales</taxon>
        <taxon>Lactobacillaceae</taxon>
        <taxon>Holzapfeliella</taxon>
    </lineage>
</organism>
<evidence type="ECO:0000313" key="4">
    <source>
        <dbReference type="Proteomes" id="UP001377804"/>
    </source>
</evidence>
<keyword evidence="2" id="KW-0472">Membrane</keyword>
<gene>
    <name evidence="3" type="ORF">R4Y45_06160</name>
</gene>
<accession>A0ABU8SHH5</accession>
<dbReference type="Proteomes" id="UP001377804">
    <property type="component" value="Unassembled WGS sequence"/>
</dbReference>
<name>A0ABU8SHH5_9LACO</name>
<keyword evidence="4" id="KW-1185">Reference proteome</keyword>
<reference evidence="3 4" key="1">
    <citation type="submission" date="2023-10" db="EMBL/GenBank/DDBJ databases">
        <title>Holzapfeliella saturejae sp. nov. isolated from Satureja montana flowers.</title>
        <authorList>
            <person name="Alcantara C."/>
            <person name="Zuniga M."/>
            <person name="Landete J.M."/>
            <person name="Monedero V."/>
        </authorList>
    </citation>
    <scope>NUCLEOTIDE SEQUENCE [LARGE SCALE GENOMIC DNA]</scope>
    <source>
        <strain evidence="3 4">He02</strain>
    </source>
</reference>
<evidence type="ECO:0000313" key="3">
    <source>
        <dbReference type="EMBL" id="MEJ6348799.1"/>
    </source>
</evidence>
<protein>
    <submittedName>
        <fullName evidence="3">Uncharacterized protein</fullName>
    </submittedName>
</protein>
<proteinExistence type="predicted"/>
<comment type="caution">
    <text evidence="3">The sequence shown here is derived from an EMBL/GenBank/DDBJ whole genome shotgun (WGS) entry which is preliminary data.</text>
</comment>
<keyword evidence="1" id="KW-0175">Coiled coil</keyword>
<sequence length="74" mass="8920">MDLTTVVCLVLFIFWLVMEVANFFLNKKSNKLKQELKELEEDNISKRERIIEIREKQLDEVLKWIKTHKGVKND</sequence>
<evidence type="ECO:0000256" key="2">
    <source>
        <dbReference type="SAM" id="Phobius"/>
    </source>
</evidence>
<evidence type="ECO:0000256" key="1">
    <source>
        <dbReference type="SAM" id="Coils"/>
    </source>
</evidence>
<dbReference type="RefSeq" id="WP_339970302.1">
    <property type="nucleotide sequence ID" value="NZ_JAWMWG010000003.1"/>
</dbReference>
<keyword evidence="2" id="KW-1133">Transmembrane helix</keyword>
<keyword evidence="2" id="KW-0812">Transmembrane</keyword>
<feature type="transmembrane region" description="Helical" evidence="2">
    <location>
        <begin position="6"/>
        <end position="25"/>
    </location>
</feature>